<accession>A0A6A5KMB0</accession>
<reference evidence="5" key="1">
    <citation type="submission" date="2020-01" db="EMBL/GenBank/DDBJ databases">
        <authorList>
            <consortium name="DOE Joint Genome Institute"/>
            <person name="Haridas S."/>
            <person name="Albert R."/>
            <person name="Binder M."/>
            <person name="Bloem J."/>
            <person name="Labutti K."/>
            <person name="Salamov A."/>
            <person name="Andreopoulos B."/>
            <person name="Baker S.E."/>
            <person name="Barry K."/>
            <person name="Bills G."/>
            <person name="Bluhm B.H."/>
            <person name="Cannon C."/>
            <person name="Castanera R."/>
            <person name="Culley D.E."/>
            <person name="Daum C."/>
            <person name="Ezra D."/>
            <person name="Gonzalez J.B."/>
            <person name="Henrissat B."/>
            <person name="Kuo A."/>
            <person name="Liang C."/>
            <person name="Lipzen A."/>
            <person name="Lutzoni F."/>
            <person name="Magnuson J."/>
            <person name="Mondo S."/>
            <person name="Nolan M."/>
            <person name="Ohm R."/>
            <person name="Pangilinan J."/>
            <person name="Park H.-J."/>
            <person name="Ramirez L."/>
            <person name="Alfaro M."/>
            <person name="Sun H."/>
            <person name="Tritt A."/>
            <person name="Yoshinaga Y."/>
            <person name="Zwiers L.-H."/>
            <person name="Turgeon B.G."/>
            <person name="Goodwin S.B."/>
            <person name="Spatafora J.W."/>
            <person name="Crous P.W."/>
            <person name="Grigoriev I.V."/>
        </authorList>
    </citation>
    <scope>NUCLEOTIDE SEQUENCE</scope>
    <source>
        <strain evidence="5">P77</strain>
    </source>
</reference>
<comment type="caution">
    <text evidence="2">Lacks conserved residue(s) required for the propagation of feature annotation.</text>
</comment>
<dbReference type="Gene3D" id="3.30.60.10">
    <property type="entry name" value="Endochitinase-like"/>
    <property type="match status" value="1"/>
</dbReference>
<dbReference type="PROSITE" id="PS51782">
    <property type="entry name" value="LYSM"/>
    <property type="match status" value="1"/>
</dbReference>
<dbReference type="InterPro" id="IPR018392">
    <property type="entry name" value="LysM"/>
</dbReference>
<dbReference type="AlphaFoldDB" id="A0A6A5KMB0"/>
<proteinExistence type="predicted"/>
<dbReference type="InterPro" id="IPR036861">
    <property type="entry name" value="Endochitinase-like_sf"/>
</dbReference>
<dbReference type="EMBL" id="ML975244">
    <property type="protein sequence ID" value="KAF1839655.1"/>
    <property type="molecule type" value="Genomic_DNA"/>
</dbReference>
<evidence type="ECO:0000313" key="6">
    <source>
        <dbReference type="Proteomes" id="UP000800040"/>
    </source>
</evidence>
<feature type="domain" description="Chitin-binding type-1" evidence="3">
    <location>
        <begin position="121"/>
        <end position="166"/>
    </location>
</feature>
<evidence type="ECO:0000313" key="5">
    <source>
        <dbReference type="EMBL" id="KAF1839655.1"/>
    </source>
</evidence>
<feature type="non-terminal residue" evidence="5">
    <location>
        <position position="1"/>
    </location>
</feature>
<name>A0A6A5KMB0_9PLEO</name>
<feature type="disulfide bond" evidence="2">
    <location>
        <begin position="140"/>
        <end position="154"/>
    </location>
</feature>
<dbReference type="PROSITE" id="PS50941">
    <property type="entry name" value="CHIT_BIND_I_2"/>
    <property type="match status" value="1"/>
</dbReference>
<feature type="non-terminal residue" evidence="5">
    <location>
        <position position="237"/>
    </location>
</feature>
<evidence type="ECO:0000256" key="2">
    <source>
        <dbReference type="PROSITE-ProRule" id="PRU00261"/>
    </source>
</evidence>
<gene>
    <name evidence="5" type="ORF">BDW02DRAFT_475743</name>
</gene>
<dbReference type="GO" id="GO:0008061">
    <property type="term" value="F:chitin binding"/>
    <property type="evidence" value="ECO:0007669"/>
    <property type="project" value="UniProtKB-UniRule"/>
</dbReference>
<dbReference type="Proteomes" id="UP000800040">
    <property type="component" value="Unassembled WGS sequence"/>
</dbReference>
<evidence type="ECO:0000259" key="4">
    <source>
        <dbReference type="PROSITE" id="PS51782"/>
    </source>
</evidence>
<organism evidence="5 6">
    <name type="scientific">Decorospora gaudefroyi</name>
    <dbReference type="NCBI Taxonomy" id="184978"/>
    <lineage>
        <taxon>Eukaryota</taxon>
        <taxon>Fungi</taxon>
        <taxon>Dikarya</taxon>
        <taxon>Ascomycota</taxon>
        <taxon>Pezizomycotina</taxon>
        <taxon>Dothideomycetes</taxon>
        <taxon>Pleosporomycetidae</taxon>
        <taxon>Pleosporales</taxon>
        <taxon>Pleosporineae</taxon>
        <taxon>Pleosporaceae</taxon>
        <taxon>Decorospora</taxon>
    </lineage>
</organism>
<evidence type="ECO:0000256" key="1">
    <source>
        <dbReference type="ARBA" id="ARBA00022669"/>
    </source>
</evidence>
<keyword evidence="2" id="KW-1015">Disulfide bond</keyword>
<keyword evidence="1 2" id="KW-0147">Chitin-binding</keyword>
<dbReference type="InterPro" id="IPR036779">
    <property type="entry name" value="LysM_dom_sf"/>
</dbReference>
<sequence>GDIVCRYTATTPSAVNYYLCQDFADYYFITLDKFFQLNPSLDPSCDNIQPDTEYCVAGYFDYLVSPDGFCGPEHNNASCLDTDKQCCNAATWRCGMSLEDCAVDTCYEGLCTGPPSMYSLDGKCGPSTGNKICSGKWGDCCNHDGVCGSGPDFCSETACYSDACDQPPMPEPTQSWTWGTTPDGSCGGSEGYTCGVLRGYCCGKDNKCGGTPLECGTGCQPKFGKCDAPEPTSSSDI</sequence>
<evidence type="ECO:0000259" key="3">
    <source>
        <dbReference type="PROSITE" id="PS50941"/>
    </source>
</evidence>
<protein>
    <recommendedName>
        <fullName evidence="7">Carbohydrate-binding module family 18 protein</fullName>
    </recommendedName>
</protein>
<dbReference type="OrthoDB" id="1193027at2759"/>
<dbReference type="InterPro" id="IPR001002">
    <property type="entry name" value="Chitin-bd_1"/>
</dbReference>
<dbReference type="Gene3D" id="3.10.350.10">
    <property type="entry name" value="LysM domain"/>
    <property type="match status" value="1"/>
</dbReference>
<evidence type="ECO:0008006" key="7">
    <source>
        <dbReference type="Google" id="ProtNLM"/>
    </source>
</evidence>
<feature type="domain" description="LysM" evidence="4">
    <location>
        <begin position="10"/>
        <end position="56"/>
    </location>
</feature>
<keyword evidence="6" id="KW-1185">Reference proteome</keyword>